<name>A0A7K1FK95_9ACTN</name>
<dbReference type="InterPro" id="IPR008554">
    <property type="entry name" value="Glutaredoxin-like"/>
</dbReference>
<comment type="caution">
    <text evidence="1">The sequence shown here is derived from an EMBL/GenBank/DDBJ whole genome shotgun (WGS) entry which is preliminary data.</text>
</comment>
<dbReference type="RefSeq" id="WP_154768514.1">
    <property type="nucleotide sequence ID" value="NZ_WLYK01000003.1"/>
</dbReference>
<gene>
    <name evidence="1" type="ORF">GIS00_11165</name>
</gene>
<protein>
    <submittedName>
        <fullName evidence="1">Glutaredoxin family protein</fullName>
    </submittedName>
</protein>
<dbReference type="EMBL" id="WLYK01000003">
    <property type="protein sequence ID" value="MTD14506.1"/>
    <property type="molecule type" value="Genomic_DNA"/>
</dbReference>
<sequence length="90" mass="9541">MAADRGVELPDPTAQGVVLLTRRDCHLCAEARAVLAAAAAPVGVGWREIDVDDDPELRAEWGDMVPALLVDGRCVGYHQLVPVRVVAALA</sequence>
<dbReference type="Pfam" id="PF05768">
    <property type="entry name" value="Glrx-like"/>
    <property type="match status" value="1"/>
</dbReference>
<evidence type="ECO:0000313" key="1">
    <source>
        <dbReference type="EMBL" id="MTD14506.1"/>
    </source>
</evidence>
<accession>A0A7K1FK95</accession>
<reference evidence="1 2" key="1">
    <citation type="submission" date="2019-11" db="EMBL/GenBank/DDBJ databases">
        <authorList>
            <person name="Jiang L.-Q."/>
        </authorList>
    </citation>
    <scope>NUCLEOTIDE SEQUENCE [LARGE SCALE GENOMIC DNA]</scope>
    <source>
        <strain evidence="1 2">YIM 132087</strain>
    </source>
</reference>
<dbReference type="Gene3D" id="3.40.30.10">
    <property type="entry name" value="Glutaredoxin"/>
    <property type="match status" value="1"/>
</dbReference>
<proteinExistence type="predicted"/>
<dbReference type="AlphaFoldDB" id="A0A7K1FK95"/>
<organism evidence="1 2">
    <name type="scientific">Nakamurella alba</name>
    <dbReference type="NCBI Taxonomy" id="2665158"/>
    <lineage>
        <taxon>Bacteria</taxon>
        <taxon>Bacillati</taxon>
        <taxon>Actinomycetota</taxon>
        <taxon>Actinomycetes</taxon>
        <taxon>Nakamurellales</taxon>
        <taxon>Nakamurellaceae</taxon>
        <taxon>Nakamurella</taxon>
    </lineage>
</organism>
<keyword evidence="2" id="KW-1185">Reference proteome</keyword>
<dbReference type="Proteomes" id="UP000460221">
    <property type="component" value="Unassembled WGS sequence"/>
</dbReference>
<evidence type="ECO:0000313" key="2">
    <source>
        <dbReference type="Proteomes" id="UP000460221"/>
    </source>
</evidence>
<dbReference type="InterPro" id="IPR036249">
    <property type="entry name" value="Thioredoxin-like_sf"/>
</dbReference>
<dbReference type="SUPFAM" id="SSF52833">
    <property type="entry name" value="Thioredoxin-like"/>
    <property type="match status" value="1"/>
</dbReference>